<gene>
    <name evidence="2" type="ORF">MNB_SV-14-447</name>
</gene>
<dbReference type="InterPro" id="IPR045474">
    <property type="entry name" value="GEVED"/>
</dbReference>
<dbReference type="Pfam" id="PF20009">
    <property type="entry name" value="GEVED"/>
    <property type="match status" value="1"/>
</dbReference>
<name>A0A1W1CVX7_9ZZZZ</name>
<proteinExistence type="predicted"/>
<accession>A0A1W1CVX7</accession>
<organism evidence="2">
    <name type="scientific">hydrothermal vent metagenome</name>
    <dbReference type="NCBI Taxonomy" id="652676"/>
    <lineage>
        <taxon>unclassified sequences</taxon>
        <taxon>metagenomes</taxon>
        <taxon>ecological metagenomes</taxon>
    </lineage>
</organism>
<reference evidence="2" key="1">
    <citation type="submission" date="2016-10" db="EMBL/GenBank/DDBJ databases">
        <authorList>
            <person name="de Groot N.N."/>
        </authorList>
    </citation>
    <scope>NUCLEOTIDE SEQUENCE</scope>
</reference>
<evidence type="ECO:0000259" key="1">
    <source>
        <dbReference type="Pfam" id="PF20009"/>
    </source>
</evidence>
<protein>
    <recommendedName>
        <fullName evidence="1">GEVED domain-containing protein</fullName>
    </recommendedName>
</protein>
<evidence type="ECO:0000313" key="2">
    <source>
        <dbReference type="EMBL" id="SFV69929.1"/>
    </source>
</evidence>
<feature type="domain" description="GEVED" evidence="1">
    <location>
        <begin position="2"/>
        <end position="50"/>
    </location>
</feature>
<sequence length="727" mass="80393">MSAGTHTISFTLPAGLTLNTTTYLRARVSSNPSLNPTGYAVDGEVEDYAIKFGTPFNGIRGRFNIQRTNSALNAKDFALYTQIVGRDFNYHVVFYDENMTNEKQLVKVPVKIDLIDANRPMDAPLYTTYNYFSHTAPSSRIAILDPSDLNNIPATKEALFKITYAINANGTIAQQECDSNYKTCFESLIASSDGNRTNNAQDKFAIRPETFYIKIADGDKERMNSRTPNSKLKVASGYEYNLSMIATQYGGVSPAKGYSKDFNASFDFNNTGLINCADTSPIKQTIHYIDGIDNIPNFKHNNVGTYRLTQVTDENWTNIDKVDNDCIENNSSTSTNGDSKSGCNIALQLNPIDLVFYPDHFDVALTMKNLPNSGHNDFLYMMELNTTNNSVAIAFEGNITAQTQDNSTTKNFTAGCVATNLLLDLNATTVSVEGNNQNIHTIDGSDVNFSRVIRYNNNPNFELNNNLPRIGNIIPINANKFLDDNNGTMSLDMRYNLNKDTKKPINPIEVTFNRIDINSTEANSIAHDKINITSNTHTPKGNATFTNSVKNFYFARVVSDLNNYPRVNMTVSPLVRTPLNVDIYCRTDIPNYCKDRNVIANSNLSGTTREQNGWYLSINHNGQLDGNVTDLIPNHSNINLTPNPTPAGADDLMLDNGENGLESATFINCSNPTITVTIKTSPALAFEPSQYTVNCTNVDPSQWTGVGKTGNILSVKPKVNKSGKMDW</sequence>
<dbReference type="EMBL" id="FPHN01000284">
    <property type="protein sequence ID" value="SFV69929.1"/>
    <property type="molecule type" value="Genomic_DNA"/>
</dbReference>
<dbReference type="AlphaFoldDB" id="A0A1W1CVX7"/>